<accession>A0A0W0SXT1</accession>
<dbReference type="Gene3D" id="3.10.450.620">
    <property type="entry name" value="JHP933, nucleotidyltransferase-like core domain"/>
    <property type="match status" value="1"/>
</dbReference>
<evidence type="ECO:0008006" key="3">
    <source>
        <dbReference type="Google" id="ProtNLM"/>
    </source>
</evidence>
<protein>
    <recommendedName>
        <fullName evidence="3">Nucleotidyl transferase AbiEii/AbiGii toxin family protein</fullName>
    </recommendedName>
</protein>
<dbReference type="RefSeq" id="WP_058496043.1">
    <property type="nucleotide sequence ID" value="NZ_CAAAIU010000013.1"/>
</dbReference>
<dbReference type="Pfam" id="PF08843">
    <property type="entry name" value="AbiEii"/>
    <property type="match status" value="1"/>
</dbReference>
<sequence length="308" mass="35326">MSFQDVYKNQVALLLEVLPVLNDFKCFALKGGTAINLFIHDMPRLSVDIDLTYLPIESRDIFLTNIEAELLKMKQTIEKLGVAVKTVPMKNGSISKLQVYSNNGMIKIEPNFVLRGSVFPCEEKELCDKAQDQFLKYMRVKTLSLADLYGGKICAALDRYHPRDLLDIKLLLENQGLTETVRQAFIVYLASGSRPMHELLEPRITEASQKEFGNTFQNEFSGMTTIPTTHKELKDIRSHLPKRLLNSFTENERIFLIQLKSGNPDWSLLPIDGIENLPGIQWKLQNINKIPEEKRIEQLHKLRRVLDV</sequence>
<dbReference type="PATRIC" id="fig|1212489.4.peg.1882"/>
<evidence type="ECO:0000313" key="2">
    <source>
        <dbReference type="Proteomes" id="UP000054736"/>
    </source>
</evidence>
<gene>
    <name evidence="1" type="ORF">Ldro_1778</name>
</gene>
<dbReference type="EMBL" id="LNXY01000020">
    <property type="protein sequence ID" value="KTC88159.1"/>
    <property type="molecule type" value="Genomic_DNA"/>
</dbReference>
<dbReference type="OrthoDB" id="1550603at2"/>
<dbReference type="InterPro" id="IPR014942">
    <property type="entry name" value="AbiEii"/>
</dbReference>
<evidence type="ECO:0000313" key="1">
    <source>
        <dbReference type="EMBL" id="KTC88159.1"/>
    </source>
</evidence>
<dbReference type="AlphaFoldDB" id="A0A0W0SXT1"/>
<proteinExistence type="predicted"/>
<organism evidence="1 2">
    <name type="scientific">Legionella drozanskii LLAP-1</name>
    <dbReference type="NCBI Taxonomy" id="1212489"/>
    <lineage>
        <taxon>Bacteria</taxon>
        <taxon>Pseudomonadati</taxon>
        <taxon>Pseudomonadota</taxon>
        <taxon>Gammaproteobacteria</taxon>
        <taxon>Legionellales</taxon>
        <taxon>Legionellaceae</taxon>
        <taxon>Legionella</taxon>
    </lineage>
</organism>
<name>A0A0W0SXT1_9GAMM</name>
<keyword evidence="2" id="KW-1185">Reference proteome</keyword>
<comment type="caution">
    <text evidence="1">The sequence shown here is derived from an EMBL/GenBank/DDBJ whole genome shotgun (WGS) entry which is preliminary data.</text>
</comment>
<dbReference type="Proteomes" id="UP000054736">
    <property type="component" value="Unassembled WGS sequence"/>
</dbReference>
<dbReference type="STRING" id="1212489.Ldro_1778"/>
<reference evidence="1 2" key="1">
    <citation type="submission" date="2015-11" db="EMBL/GenBank/DDBJ databases">
        <title>Genomic analysis of 38 Legionella species identifies large and diverse effector repertoires.</title>
        <authorList>
            <person name="Burstein D."/>
            <person name="Amaro F."/>
            <person name="Zusman T."/>
            <person name="Lifshitz Z."/>
            <person name="Cohen O."/>
            <person name="Gilbert J.A."/>
            <person name="Pupko T."/>
            <person name="Shuman H.A."/>
            <person name="Segal G."/>
        </authorList>
    </citation>
    <scope>NUCLEOTIDE SEQUENCE [LARGE SCALE GENOMIC DNA]</scope>
    <source>
        <strain evidence="1 2">ATCC 700990</strain>
    </source>
</reference>